<reference evidence="1 2" key="1">
    <citation type="submission" date="2018-12" db="EMBL/GenBank/DDBJ databases">
        <authorList>
            <consortium name="Pathogen Informatics"/>
        </authorList>
    </citation>
    <scope>NUCLEOTIDE SEQUENCE [LARGE SCALE GENOMIC DNA]</scope>
    <source>
        <strain evidence="1 2">NCTC11214</strain>
    </source>
</reference>
<dbReference type="AlphaFoldDB" id="A0A447KKB7"/>
<name>A0A447KKB7_SEROD</name>
<organism evidence="1 2">
    <name type="scientific">Serratia odorifera</name>
    <dbReference type="NCBI Taxonomy" id="618"/>
    <lineage>
        <taxon>Bacteria</taxon>
        <taxon>Pseudomonadati</taxon>
        <taxon>Pseudomonadota</taxon>
        <taxon>Gammaproteobacteria</taxon>
        <taxon>Enterobacterales</taxon>
        <taxon>Yersiniaceae</taxon>
        <taxon>Serratia</taxon>
    </lineage>
</organism>
<proteinExistence type="predicted"/>
<gene>
    <name evidence="1" type="ORF">NCTC11214_00249</name>
</gene>
<sequence length="94" mass="10300">MRALLKSFTVPELGQIILRPGKELLPHLTGRLLVCREPSEFAALPSGVLPVLGQELANDPRFTPFYQNKRVLNAAGGISSLVILTHHLRTAFVS</sequence>
<accession>A0A447KKB7</accession>
<protein>
    <submittedName>
        <fullName evidence="1">Uncharacterized protein</fullName>
    </submittedName>
</protein>
<evidence type="ECO:0000313" key="2">
    <source>
        <dbReference type="Proteomes" id="UP000281391"/>
    </source>
</evidence>
<dbReference type="Proteomes" id="UP000281391">
    <property type="component" value="Chromosome"/>
</dbReference>
<dbReference type="RefSeq" id="WP_088499891.1">
    <property type="nucleotide sequence ID" value="NZ_LR134117.1"/>
</dbReference>
<dbReference type="KEGG" id="sof:NCTC11214_00249"/>
<dbReference type="EMBL" id="LR134117">
    <property type="protein sequence ID" value="VDZ51535.1"/>
    <property type="molecule type" value="Genomic_DNA"/>
</dbReference>
<evidence type="ECO:0000313" key="1">
    <source>
        <dbReference type="EMBL" id="VDZ51535.1"/>
    </source>
</evidence>